<evidence type="ECO:0000313" key="3">
    <source>
        <dbReference type="Proteomes" id="UP001607302"/>
    </source>
</evidence>
<organism evidence="2 3">
    <name type="scientific">Vespula squamosa</name>
    <name type="common">Southern yellow jacket</name>
    <name type="synonym">Wasp</name>
    <dbReference type="NCBI Taxonomy" id="30214"/>
    <lineage>
        <taxon>Eukaryota</taxon>
        <taxon>Metazoa</taxon>
        <taxon>Ecdysozoa</taxon>
        <taxon>Arthropoda</taxon>
        <taxon>Hexapoda</taxon>
        <taxon>Insecta</taxon>
        <taxon>Pterygota</taxon>
        <taxon>Neoptera</taxon>
        <taxon>Endopterygota</taxon>
        <taxon>Hymenoptera</taxon>
        <taxon>Apocrita</taxon>
        <taxon>Aculeata</taxon>
        <taxon>Vespoidea</taxon>
        <taxon>Vespidae</taxon>
        <taxon>Vespinae</taxon>
        <taxon>Vespula</taxon>
    </lineage>
</organism>
<protein>
    <submittedName>
        <fullName evidence="2">Uncharacterized protein</fullName>
    </submittedName>
</protein>
<feature type="compositionally biased region" description="Basic residues" evidence="1">
    <location>
        <begin position="138"/>
        <end position="152"/>
    </location>
</feature>
<keyword evidence="3" id="KW-1185">Reference proteome</keyword>
<sequence length="152" mass="17359">MSNKCVCTRCYHPTKEFIDTESPYSEVSQGIGDTRLSIKVSKRTDESSKVDSNCVDAYGKKCREGCTRMNIIPNEEPPPKAPNEKMFLVKSIRQITPNDDLKKSFELEFKLPRNYLPLPPVPKSPILKIRKTDGTDKKKQKKKGKGKKKKKK</sequence>
<feature type="region of interest" description="Disordered" evidence="1">
    <location>
        <begin position="114"/>
        <end position="152"/>
    </location>
</feature>
<reference evidence="2 3" key="1">
    <citation type="journal article" date="2024" name="Ann. Entomol. Soc. Am.">
        <title>Genomic analyses of the southern and eastern yellowjacket wasps (Hymenoptera: Vespidae) reveal evolutionary signatures of social life.</title>
        <authorList>
            <person name="Catto M.A."/>
            <person name="Caine P.B."/>
            <person name="Orr S.E."/>
            <person name="Hunt B.G."/>
            <person name="Goodisman M.A.D."/>
        </authorList>
    </citation>
    <scope>NUCLEOTIDE SEQUENCE [LARGE SCALE GENOMIC DNA]</scope>
    <source>
        <strain evidence="2">233</strain>
        <tissue evidence="2">Head and thorax</tissue>
    </source>
</reference>
<evidence type="ECO:0000313" key="2">
    <source>
        <dbReference type="EMBL" id="KAL2737657.1"/>
    </source>
</evidence>
<dbReference type="Proteomes" id="UP001607302">
    <property type="component" value="Unassembled WGS sequence"/>
</dbReference>
<accession>A0ABD2BY02</accession>
<comment type="caution">
    <text evidence="2">The sequence shown here is derived from an EMBL/GenBank/DDBJ whole genome shotgun (WGS) entry which is preliminary data.</text>
</comment>
<dbReference type="EMBL" id="JAUDFV010000027">
    <property type="protein sequence ID" value="KAL2737657.1"/>
    <property type="molecule type" value="Genomic_DNA"/>
</dbReference>
<name>A0ABD2BY02_VESSQ</name>
<evidence type="ECO:0000256" key="1">
    <source>
        <dbReference type="SAM" id="MobiDB-lite"/>
    </source>
</evidence>
<proteinExistence type="predicted"/>
<gene>
    <name evidence="2" type="ORF">V1478_001743</name>
</gene>
<dbReference type="AlphaFoldDB" id="A0ABD2BY02"/>